<feature type="transmembrane region" description="Helical" evidence="1">
    <location>
        <begin position="167"/>
        <end position="185"/>
    </location>
</feature>
<evidence type="ECO:0000313" key="5">
    <source>
        <dbReference type="Proteomes" id="UP000198302"/>
    </source>
</evidence>
<dbReference type="OrthoDB" id="1338121at2"/>
<gene>
    <name evidence="3" type="ORF">B0A73_20485</name>
    <name evidence="2" type="ORF">IW18_16595</name>
</gene>
<dbReference type="RefSeq" id="WP_041518992.1">
    <property type="nucleotide sequence ID" value="NZ_JPRK01000013.1"/>
</dbReference>
<keyword evidence="5" id="KW-1185">Reference proteome</keyword>
<protein>
    <submittedName>
        <fullName evidence="2">Uncharacterized protein</fullName>
    </submittedName>
</protein>
<feature type="transmembrane region" description="Helical" evidence="1">
    <location>
        <begin position="81"/>
        <end position="101"/>
    </location>
</feature>
<evidence type="ECO:0000313" key="3">
    <source>
        <dbReference type="EMBL" id="OXA84258.1"/>
    </source>
</evidence>
<organism evidence="2 4">
    <name type="scientific">Flavobacterium hibernum</name>
    <dbReference type="NCBI Taxonomy" id="37752"/>
    <lineage>
        <taxon>Bacteria</taxon>
        <taxon>Pseudomonadati</taxon>
        <taxon>Bacteroidota</taxon>
        <taxon>Flavobacteriia</taxon>
        <taxon>Flavobacteriales</taxon>
        <taxon>Flavobacteriaceae</taxon>
        <taxon>Flavobacterium</taxon>
    </lineage>
</organism>
<dbReference type="Proteomes" id="UP000198302">
    <property type="component" value="Unassembled WGS sequence"/>
</dbReference>
<name>A0A0D0EKE9_9FLAO</name>
<dbReference type="Proteomes" id="UP000032061">
    <property type="component" value="Unassembled WGS sequence"/>
</dbReference>
<proteinExistence type="predicted"/>
<evidence type="ECO:0000313" key="2">
    <source>
        <dbReference type="EMBL" id="KIO51865.1"/>
    </source>
</evidence>
<feature type="transmembrane region" description="Helical" evidence="1">
    <location>
        <begin position="26"/>
        <end position="45"/>
    </location>
</feature>
<dbReference type="EMBL" id="JPRK01000013">
    <property type="protein sequence ID" value="KIO51865.1"/>
    <property type="molecule type" value="Genomic_DNA"/>
</dbReference>
<comment type="caution">
    <text evidence="2">The sequence shown here is derived from an EMBL/GenBank/DDBJ whole genome shotgun (WGS) entry which is preliminary data.</text>
</comment>
<reference evidence="2 4" key="1">
    <citation type="submission" date="2015-01" db="EMBL/GenBank/DDBJ databases">
        <title>Genome of Flavobacterium hibernum DSM 12611.</title>
        <authorList>
            <person name="Stropko S.J."/>
            <person name="Pipes S.E."/>
            <person name="Newman J.D."/>
        </authorList>
    </citation>
    <scope>NUCLEOTIDE SEQUENCE [LARGE SCALE GENOMIC DNA]</scope>
    <source>
        <strain evidence="2 4">DSM 12611</strain>
    </source>
</reference>
<keyword evidence="1" id="KW-1133">Transmembrane helix</keyword>
<evidence type="ECO:0000313" key="4">
    <source>
        <dbReference type="Proteomes" id="UP000032061"/>
    </source>
</evidence>
<evidence type="ECO:0000256" key="1">
    <source>
        <dbReference type="SAM" id="Phobius"/>
    </source>
</evidence>
<dbReference type="AlphaFoldDB" id="A0A0D0EKE9"/>
<feature type="transmembrane region" description="Helical" evidence="1">
    <location>
        <begin position="144"/>
        <end position="161"/>
    </location>
</feature>
<feature type="transmembrane region" description="Helical" evidence="1">
    <location>
        <begin position="113"/>
        <end position="132"/>
    </location>
</feature>
<reference evidence="3 5" key="2">
    <citation type="submission" date="2016-11" db="EMBL/GenBank/DDBJ databases">
        <title>Whole genomes of Flavobacteriaceae.</title>
        <authorList>
            <person name="Stine C."/>
            <person name="Li C."/>
            <person name="Tadesse D."/>
        </authorList>
    </citation>
    <scope>NUCLEOTIDE SEQUENCE [LARGE SCALE GENOMIC DNA]</scope>
    <source>
        <strain evidence="3 5">ATCC 51468</strain>
    </source>
</reference>
<keyword evidence="1" id="KW-0472">Membrane</keyword>
<dbReference type="STRING" id="37752.IW18_16595"/>
<accession>A0A0D0EKE9</accession>
<dbReference type="EMBL" id="MUGX01000034">
    <property type="protein sequence ID" value="OXA84258.1"/>
    <property type="molecule type" value="Genomic_DNA"/>
</dbReference>
<feature type="transmembrane region" description="Helical" evidence="1">
    <location>
        <begin position="51"/>
        <end position="74"/>
    </location>
</feature>
<sequence length="230" mass="26061">MKLKAIKKSKVQSIPKFMIEKLRFNSIFFVSGLLFNITWCISLLITHAIEFYIIGLSAFLLIINGGCEIFFSLANKRKLEAWGLFIQSGIFTIITGVLILFDLVNIVNVNEVLLSYFFIAGFFNLILAGSLVQYGMIDWSRFRNLNWVVILLSASALLMLVSDCGDADILLGITSVLFGCGRMVLTANFSELNTFSDKVSREIYEKIDGVKIEYFEALEKNWDADRNLFL</sequence>
<keyword evidence="1" id="KW-0812">Transmembrane</keyword>